<dbReference type="Gene3D" id="3.20.20.120">
    <property type="entry name" value="Enolase-like C-terminal domain"/>
    <property type="match status" value="1"/>
</dbReference>
<evidence type="ECO:0000259" key="1">
    <source>
        <dbReference type="SMART" id="SM00922"/>
    </source>
</evidence>
<keyword evidence="3" id="KW-1185">Reference proteome</keyword>
<dbReference type="InterPro" id="IPR029065">
    <property type="entry name" value="Enolase_C-like"/>
</dbReference>
<protein>
    <submittedName>
        <fullName evidence="2">Mandelate racemase/muconate lactonizing enzyme family protein</fullName>
    </submittedName>
</protein>
<dbReference type="SFLD" id="SFLDG00179">
    <property type="entry name" value="mandelate_racemase"/>
    <property type="match status" value="1"/>
</dbReference>
<dbReference type="InterPro" id="IPR036849">
    <property type="entry name" value="Enolase-like_C_sf"/>
</dbReference>
<dbReference type="Pfam" id="PF13378">
    <property type="entry name" value="MR_MLE_C"/>
    <property type="match status" value="1"/>
</dbReference>
<dbReference type="SMART" id="SM00922">
    <property type="entry name" value="MR_MLE"/>
    <property type="match status" value="1"/>
</dbReference>
<dbReference type="InterPro" id="IPR006311">
    <property type="entry name" value="TAT_signal"/>
</dbReference>
<dbReference type="SUPFAM" id="SSF51604">
    <property type="entry name" value="Enolase C-terminal domain-like"/>
    <property type="match status" value="1"/>
</dbReference>
<dbReference type="EMBL" id="CP119075">
    <property type="protein sequence ID" value="WED67256.1"/>
    <property type="molecule type" value="Genomic_DNA"/>
</dbReference>
<dbReference type="KEGG" id="slom:PXH66_10380"/>
<dbReference type="AlphaFoldDB" id="A0AAF0CSK5"/>
<organism evidence="2 3">
    <name type="scientific">Synoicihabitans lomoniglobus</name>
    <dbReference type="NCBI Taxonomy" id="2909285"/>
    <lineage>
        <taxon>Bacteria</taxon>
        <taxon>Pseudomonadati</taxon>
        <taxon>Verrucomicrobiota</taxon>
        <taxon>Opitutia</taxon>
        <taxon>Opitutales</taxon>
        <taxon>Opitutaceae</taxon>
        <taxon>Synoicihabitans</taxon>
    </lineage>
</organism>
<evidence type="ECO:0000313" key="2">
    <source>
        <dbReference type="EMBL" id="WED67256.1"/>
    </source>
</evidence>
<dbReference type="CDD" id="cd03316">
    <property type="entry name" value="MR_like"/>
    <property type="match status" value="1"/>
</dbReference>
<dbReference type="PANTHER" id="PTHR48080">
    <property type="entry name" value="D-GALACTONATE DEHYDRATASE-RELATED"/>
    <property type="match status" value="1"/>
</dbReference>
<dbReference type="SFLD" id="SFLDS00001">
    <property type="entry name" value="Enolase"/>
    <property type="match status" value="1"/>
</dbReference>
<dbReference type="Pfam" id="PF02746">
    <property type="entry name" value="MR_MLE_N"/>
    <property type="match status" value="1"/>
</dbReference>
<dbReference type="SUPFAM" id="SSF54826">
    <property type="entry name" value="Enolase N-terminal domain-like"/>
    <property type="match status" value="1"/>
</dbReference>
<dbReference type="Gene3D" id="3.30.390.10">
    <property type="entry name" value="Enolase-like, N-terminal domain"/>
    <property type="match status" value="1"/>
</dbReference>
<dbReference type="InterPro" id="IPR029017">
    <property type="entry name" value="Enolase-like_N"/>
</dbReference>
<dbReference type="InterPro" id="IPR013341">
    <property type="entry name" value="Mandelate_racemase_N_dom"/>
</dbReference>
<gene>
    <name evidence="2" type="ORF">PXH66_10380</name>
</gene>
<proteinExistence type="predicted"/>
<dbReference type="Proteomes" id="UP001218638">
    <property type="component" value="Chromosome"/>
</dbReference>
<sequence length="429" mass="46853">MSDSRRSFLKKVAGGAALAAAAGAPMARANHHEGKGGHEPGKGFYGYLGRGPDYRDWQVIPEGLKITKIESFLKEQLAMVRVTVSDGSTGWGQIAPYEANVSVQMLHQRVVRRALGKDLSHIDAINDAAIDENMKYPWSFVCRALGGVDTAIWDLYGKKLNQPVAELLGGKVQPLAAYGSSMRRDISPADEAARMARLKDELNYQAFKIRLGVPTGHNGDAAPGRSAAIIPAVRKAVGDDVALFADANSCYTPDVAIKYGRMMQDHGYAMFEEPCPYWELEWTKEVTDALTMEVSGGEQDNEMGQWRRMIDMRAVDIVQPDICYIGGLTRAWRVAKLAEAAGLVCKPHAANVSMITVFTMHMLAALPNAGEVEFSIEDESGITRQARELFDPALAVADGKALMPQQGAGWGVHIKPQWLSQAEHRVSEL</sequence>
<dbReference type="PROSITE" id="PS51318">
    <property type="entry name" value="TAT"/>
    <property type="match status" value="1"/>
</dbReference>
<dbReference type="InterPro" id="IPR034593">
    <property type="entry name" value="DgoD-like"/>
</dbReference>
<reference evidence="2" key="1">
    <citation type="submission" date="2023-03" db="EMBL/GenBank/DDBJ databases">
        <title>Lomoglobus Profundus gen. nov., sp. nov., a novel member of the phylum Verrucomicrobia, isolated from deep-marine sediment of South China Sea.</title>
        <authorList>
            <person name="Ahmad T."/>
            <person name="Ishaq S.E."/>
            <person name="Wang F."/>
        </authorList>
    </citation>
    <scope>NUCLEOTIDE SEQUENCE</scope>
    <source>
        <strain evidence="2">LMO-M01</strain>
    </source>
</reference>
<dbReference type="InterPro" id="IPR013342">
    <property type="entry name" value="Mandelate_racemase_C"/>
</dbReference>
<accession>A0AAF0CSK5</accession>
<feature type="domain" description="Mandelate racemase/muconate lactonizing enzyme C-terminal" evidence="1">
    <location>
        <begin position="189"/>
        <end position="293"/>
    </location>
</feature>
<dbReference type="RefSeq" id="WP_330928170.1">
    <property type="nucleotide sequence ID" value="NZ_CP119075.1"/>
</dbReference>
<name>A0AAF0CSK5_9BACT</name>
<evidence type="ECO:0000313" key="3">
    <source>
        <dbReference type="Proteomes" id="UP001218638"/>
    </source>
</evidence>